<protein>
    <submittedName>
        <fullName evidence="2">Uncharacterized protein</fullName>
    </submittedName>
</protein>
<name>A0A841HLP0_9GAMM</name>
<dbReference type="RefSeq" id="WP_184332871.1">
    <property type="nucleotide sequence ID" value="NZ_JACHHZ010000003.1"/>
</dbReference>
<evidence type="ECO:0000313" key="2">
    <source>
        <dbReference type="EMBL" id="MBB6093997.1"/>
    </source>
</evidence>
<dbReference type="Proteomes" id="UP000588068">
    <property type="component" value="Unassembled WGS sequence"/>
</dbReference>
<keyword evidence="3" id="KW-1185">Reference proteome</keyword>
<proteinExistence type="predicted"/>
<dbReference type="EMBL" id="JACHHZ010000003">
    <property type="protein sequence ID" value="MBB6093997.1"/>
    <property type="molecule type" value="Genomic_DNA"/>
</dbReference>
<feature type="signal peptide" evidence="1">
    <location>
        <begin position="1"/>
        <end position="34"/>
    </location>
</feature>
<reference evidence="2 3" key="1">
    <citation type="submission" date="2020-08" db="EMBL/GenBank/DDBJ databases">
        <title>Genomic Encyclopedia of Type Strains, Phase IV (KMG-IV): sequencing the most valuable type-strain genomes for metagenomic binning, comparative biology and taxonomic classification.</title>
        <authorList>
            <person name="Goeker M."/>
        </authorList>
    </citation>
    <scope>NUCLEOTIDE SEQUENCE [LARGE SCALE GENOMIC DNA]</scope>
    <source>
        <strain evidence="2 3">DSM 26723</strain>
    </source>
</reference>
<evidence type="ECO:0000313" key="3">
    <source>
        <dbReference type="Proteomes" id="UP000588068"/>
    </source>
</evidence>
<dbReference type="AlphaFoldDB" id="A0A841HLP0"/>
<evidence type="ECO:0000256" key="1">
    <source>
        <dbReference type="SAM" id="SignalP"/>
    </source>
</evidence>
<sequence length="51" mass="5397">MFAFTEISRKAQSAICMFLSAVIVSASLSLGAFAAEHAARDGYSVTVTQIQ</sequence>
<keyword evidence="1" id="KW-0732">Signal</keyword>
<comment type="caution">
    <text evidence="2">The sequence shown here is derived from an EMBL/GenBank/DDBJ whole genome shotgun (WGS) entry which is preliminary data.</text>
</comment>
<gene>
    <name evidence="2" type="ORF">HNQ60_002878</name>
</gene>
<feature type="chain" id="PRO_5032866853" evidence="1">
    <location>
        <begin position="35"/>
        <end position="51"/>
    </location>
</feature>
<accession>A0A841HLP0</accession>
<organism evidence="2 3">
    <name type="scientific">Povalibacter uvarum</name>
    <dbReference type="NCBI Taxonomy" id="732238"/>
    <lineage>
        <taxon>Bacteria</taxon>
        <taxon>Pseudomonadati</taxon>
        <taxon>Pseudomonadota</taxon>
        <taxon>Gammaproteobacteria</taxon>
        <taxon>Steroidobacterales</taxon>
        <taxon>Steroidobacteraceae</taxon>
        <taxon>Povalibacter</taxon>
    </lineage>
</organism>